<dbReference type="GO" id="GO:0071973">
    <property type="term" value="P:bacterial-type flagellum-dependent cell motility"/>
    <property type="evidence" value="ECO:0007669"/>
    <property type="project" value="TreeGrafter"/>
</dbReference>
<comment type="function">
    <text evidence="1">Flagellum-specific muramidase which hydrolyzes the peptidoglycan layer to assemble the rod structure in the periplasmic space.</text>
</comment>
<evidence type="ECO:0000256" key="4">
    <source>
        <dbReference type="ARBA" id="ARBA00007974"/>
    </source>
</evidence>
<dbReference type="InterPro" id="IPR002901">
    <property type="entry name" value="MGlyc_endo_b_GlcNAc-like_dom"/>
</dbReference>
<evidence type="ECO:0000256" key="6">
    <source>
        <dbReference type="ARBA" id="ARBA00022764"/>
    </source>
</evidence>
<dbReference type="OrthoDB" id="289937at2"/>
<dbReference type="Proteomes" id="UP000002171">
    <property type="component" value="Unassembled WGS sequence"/>
</dbReference>
<evidence type="ECO:0000256" key="1">
    <source>
        <dbReference type="ARBA" id="ARBA00002954"/>
    </source>
</evidence>
<keyword evidence="10" id="KW-0961">Cell wall biogenesis/degradation</keyword>
<dbReference type="PANTHER" id="PTHR33308:SF9">
    <property type="entry name" value="PEPTIDOGLYCAN HYDROLASE FLGJ"/>
    <property type="match status" value="1"/>
</dbReference>
<dbReference type="InterPro" id="IPR013377">
    <property type="entry name" value="FlgJ"/>
</dbReference>
<dbReference type="GO" id="GO:0071555">
    <property type="term" value="P:cell wall organization"/>
    <property type="evidence" value="ECO:0007669"/>
    <property type="project" value="UniProtKB-KW"/>
</dbReference>
<dbReference type="AlphaFoldDB" id="A0A7U8C7M1"/>
<feature type="domain" description="Mannosyl-glycoprotein endo-beta-N-acetylglucosamidase-like" evidence="12">
    <location>
        <begin position="182"/>
        <end position="342"/>
    </location>
</feature>
<evidence type="ECO:0000256" key="2">
    <source>
        <dbReference type="ARBA" id="ARBA00004418"/>
    </source>
</evidence>
<dbReference type="InterPro" id="IPR023346">
    <property type="entry name" value="Lysozyme-like_dom_sf"/>
</dbReference>
<dbReference type="Gene3D" id="1.10.530.10">
    <property type="match status" value="1"/>
</dbReference>
<reference evidence="13 14" key="1">
    <citation type="submission" date="2006-02" db="EMBL/GenBank/DDBJ databases">
        <authorList>
            <person name="Pinhassi J."/>
            <person name="Pedros-Alio C."/>
            <person name="Ferriera S."/>
            <person name="Johnson J."/>
            <person name="Kravitz S."/>
            <person name="Halpern A."/>
            <person name="Remington K."/>
            <person name="Beeson K."/>
            <person name="Tran B."/>
            <person name="Rogers Y.-H."/>
            <person name="Friedman R."/>
            <person name="Venter J.C."/>
        </authorList>
    </citation>
    <scope>NUCLEOTIDE SEQUENCE [LARGE SCALE GENOMIC DNA]</scope>
    <source>
        <strain evidence="13 14">MED92</strain>
    </source>
</reference>
<comment type="subcellular location">
    <subcellularLocation>
        <location evidence="2">Periplasm</location>
    </subcellularLocation>
</comment>
<comment type="similarity">
    <text evidence="4">In the C-terminal section; belongs to the glycosyl hydrolase 73 family.</text>
</comment>
<evidence type="ECO:0000256" key="5">
    <source>
        <dbReference type="ARBA" id="ARBA00013433"/>
    </source>
</evidence>
<evidence type="ECO:0000256" key="8">
    <source>
        <dbReference type="ARBA" id="ARBA00022801"/>
    </source>
</evidence>
<evidence type="ECO:0000256" key="9">
    <source>
        <dbReference type="ARBA" id="ARBA00023295"/>
    </source>
</evidence>
<dbReference type="GO" id="GO:0042597">
    <property type="term" value="C:periplasmic space"/>
    <property type="evidence" value="ECO:0007669"/>
    <property type="project" value="UniProtKB-SubCell"/>
</dbReference>
<keyword evidence="9" id="KW-0326">Glycosidase</keyword>
<sequence length="348" mass="38551">MIKTGAGGGNAQLYSDLAELQKLKSKAKDNSEEGLRLAAQQFEQLFVSMLLRSMRDANAAFGEDNFMNSSQTKMFQSMYDNQIALEMASSQGIGLTDVLVRQLGGQSEPNKTSPDLKALDMNSRELNRAFDQAASIAASALLAKAEGQENPPGLTLTEDQKETVKEVFEQQLQAAAKAPASDLPERFETPEEFVEKLMPLAEKVAGELGVDPRVLLAQSALETGWGKFMVRSVDGDNSNNLFNIKADRRWDGASAQVSTLEYRNGVAQRENAFFRSYDSYEDSFRDYVDFLKNSPRYRMALESAGDPYEYVQQLQDAGYATDPKYAEKIKNIFEGDLLATRSTDSKEG</sequence>
<protein>
    <recommendedName>
        <fullName evidence="5">Peptidoglycan hydrolase FlgJ</fullName>
    </recommendedName>
    <alternativeName>
        <fullName evidence="11">Muramidase FlgJ</fullName>
    </alternativeName>
</protein>
<dbReference type="Pfam" id="PF01832">
    <property type="entry name" value="Glucosaminidase"/>
    <property type="match status" value="1"/>
</dbReference>
<evidence type="ECO:0000313" key="13">
    <source>
        <dbReference type="EMBL" id="EAR63093.1"/>
    </source>
</evidence>
<accession>A0A7U8C7M1</accession>
<dbReference type="SUPFAM" id="SSF53955">
    <property type="entry name" value="Lysozyme-like"/>
    <property type="match status" value="1"/>
</dbReference>
<dbReference type="NCBIfam" id="TIGR02541">
    <property type="entry name" value="flagell_FlgJ"/>
    <property type="match status" value="1"/>
</dbReference>
<organism evidence="13 14">
    <name type="scientific">Neptuniibacter caesariensis</name>
    <dbReference type="NCBI Taxonomy" id="207954"/>
    <lineage>
        <taxon>Bacteria</taxon>
        <taxon>Pseudomonadati</taxon>
        <taxon>Pseudomonadota</taxon>
        <taxon>Gammaproteobacteria</taxon>
        <taxon>Oceanospirillales</taxon>
        <taxon>Oceanospirillaceae</taxon>
        <taxon>Neptuniibacter</taxon>
    </lineage>
</organism>
<evidence type="ECO:0000259" key="12">
    <source>
        <dbReference type="SMART" id="SM00047"/>
    </source>
</evidence>
<dbReference type="InterPro" id="IPR019301">
    <property type="entry name" value="Flagellar_prot_FlgJ_N"/>
</dbReference>
<evidence type="ECO:0000256" key="11">
    <source>
        <dbReference type="ARBA" id="ARBA00030835"/>
    </source>
</evidence>
<dbReference type="Pfam" id="PF10135">
    <property type="entry name" value="Rod-binding"/>
    <property type="match status" value="1"/>
</dbReference>
<dbReference type="GO" id="GO:0044780">
    <property type="term" value="P:bacterial-type flagellum assembly"/>
    <property type="evidence" value="ECO:0007669"/>
    <property type="project" value="InterPro"/>
</dbReference>
<dbReference type="GO" id="GO:0004040">
    <property type="term" value="F:amidase activity"/>
    <property type="evidence" value="ECO:0007669"/>
    <property type="project" value="InterPro"/>
</dbReference>
<evidence type="ECO:0000313" key="14">
    <source>
        <dbReference type="Proteomes" id="UP000002171"/>
    </source>
</evidence>
<dbReference type="EMBL" id="AAOW01000001">
    <property type="protein sequence ID" value="EAR63093.1"/>
    <property type="molecule type" value="Genomic_DNA"/>
</dbReference>
<keyword evidence="7" id="KW-1005">Bacterial flagellum biogenesis</keyword>
<keyword evidence="14" id="KW-1185">Reference proteome</keyword>
<name>A0A7U8C7M1_NEPCE</name>
<gene>
    <name evidence="13" type="ORF">MED92_08236</name>
</gene>
<dbReference type="SMART" id="SM00047">
    <property type="entry name" value="LYZ2"/>
    <property type="match status" value="1"/>
</dbReference>
<evidence type="ECO:0000256" key="10">
    <source>
        <dbReference type="ARBA" id="ARBA00023316"/>
    </source>
</evidence>
<dbReference type="InterPro" id="IPR051056">
    <property type="entry name" value="Glycosyl_Hydrolase_73"/>
</dbReference>
<dbReference type="RefSeq" id="WP_007022111.1">
    <property type="nucleotide sequence ID" value="NZ_CH724126.1"/>
</dbReference>
<dbReference type="PANTHER" id="PTHR33308">
    <property type="entry name" value="PEPTIDOGLYCAN HYDROLASE FLGJ"/>
    <property type="match status" value="1"/>
</dbReference>
<dbReference type="Gene3D" id="2.10.70.40">
    <property type="entry name" value="peptidoglycan hydrolase"/>
    <property type="match status" value="1"/>
</dbReference>
<keyword evidence="6" id="KW-0574">Periplasm</keyword>
<comment type="caution">
    <text evidence="13">The sequence shown here is derived from an EMBL/GenBank/DDBJ whole genome shotgun (WGS) entry which is preliminary data.</text>
</comment>
<proteinExistence type="inferred from homology"/>
<comment type="similarity">
    <text evidence="3">In the N-terminal section; belongs to the FlgJ family.</text>
</comment>
<keyword evidence="8" id="KW-0378">Hydrolase</keyword>
<evidence type="ECO:0000256" key="3">
    <source>
        <dbReference type="ARBA" id="ARBA00006880"/>
    </source>
</evidence>
<dbReference type="GO" id="GO:0016798">
    <property type="term" value="F:hydrolase activity, acting on glycosyl bonds"/>
    <property type="evidence" value="ECO:0007669"/>
    <property type="project" value="UniProtKB-KW"/>
</dbReference>
<evidence type="ECO:0000256" key="7">
    <source>
        <dbReference type="ARBA" id="ARBA00022795"/>
    </source>
</evidence>